<keyword evidence="2" id="KW-0804">Transcription</keyword>
<evidence type="ECO:0000313" key="4">
    <source>
        <dbReference type="EMBL" id="MFG3191429.1"/>
    </source>
</evidence>
<proteinExistence type="predicted"/>
<evidence type="ECO:0000313" key="5">
    <source>
        <dbReference type="Proteomes" id="UP001604282"/>
    </source>
</evidence>
<dbReference type="SMART" id="SM00342">
    <property type="entry name" value="HTH_ARAC"/>
    <property type="match status" value="1"/>
</dbReference>
<dbReference type="InterPro" id="IPR009057">
    <property type="entry name" value="Homeodomain-like_sf"/>
</dbReference>
<keyword evidence="1" id="KW-0805">Transcription regulation</keyword>
<evidence type="ECO:0000259" key="3">
    <source>
        <dbReference type="PROSITE" id="PS01124"/>
    </source>
</evidence>
<protein>
    <submittedName>
        <fullName evidence="4">Helix-turn-helix domain-containing protein</fullName>
    </submittedName>
</protein>
<dbReference type="PANTHER" id="PTHR47893">
    <property type="entry name" value="REGULATORY PROTEIN PCHR"/>
    <property type="match status" value="1"/>
</dbReference>
<dbReference type="PROSITE" id="PS01124">
    <property type="entry name" value="HTH_ARAC_FAMILY_2"/>
    <property type="match status" value="1"/>
</dbReference>
<dbReference type="Pfam" id="PF12833">
    <property type="entry name" value="HTH_18"/>
    <property type="match status" value="1"/>
</dbReference>
<dbReference type="InterPro" id="IPR053142">
    <property type="entry name" value="PchR_regulatory_protein"/>
</dbReference>
<sequence>MQYAFARHAGTTPLAYLRRVRLARAHEELRASDPHTVSVASVAARWGFAHPGRFAAAHLREYGVPPSGTLRGGPRRAGRG</sequence>
<dbReference type="Gene3D" id="1.10.10.60">
    <property type="entry name" value="Homeodomain-like"/>
    <property type="match status" value="1"/>
</dbReference>
<organism evidence="4 5">
    <name type="scientific">Streptomyces omiyaensis</name>
    <dbReference type="NCBI Taxonomy" id="68247"/>
    <lineage>
        <taxon>Bacteria</taxon>
        <taxon>Bacillati</taxon>
        <taxon>Actinomycetota</taxon>
        <taxon>Actinomycetes</taxon>
        <taxon>Kitasatosporales</taxon>
        <taxon>Streptomycetaceae</taxon>
        <taxon>Streptomyces</taxon>
    </lineage>
</organism>
<dbReference type="RefSeq" id="WP_392883362.1">
    <property type="nucleotide sequence ID" value="NZ_JBICZW010000013.1"/>
</dbReference>
<dbReference type="Proteomes" id="UP001604282">
    <property type="component" value="Unassembled WGS sequence"/>
</dbReference>
<feature type="domain" description="HTH araC/xylS-type" evidence="3">
    <location>
        <begin position="1"/>
        <end position="72"/>
    </location>
</feature>
<keyword evidence="5" id="KW-1185">Reference proteome</keyword>
<name>A0ABW7BV84_9ACTN</name>
<reference evidence="4 5" key="1">
    <citation type="submission" date="2024-10" db="EMBL/GenBank/DDBJ databases">
        <title>The Natural Products Discovery Center: Release of the First 8490 Sequenced Strains for Exploring Actinobacteria Biosynthetic Diversity.</title>
        <authorList>
            <person name="Kalkreuter E."/>
            <person name="Kautsar S.A."/>
            <person name="Yang D."/>
            <person name="Bader C.D."/>
            <person name="Teijaro C.N."/>
            <person name="Fluegel L."/>
            <person name="Davis C.M."/>
            <person name="Simpson J.R."/>
            <person name="Lauterbach L."/>
            <person name="Steele A.D."/>
            <person name="Gui C."/>
            <person name="Meng S."/>
            <person name="Li G."/>
            <person name="Viehrig K."/>
            <person name="Ye F."/>
            <person name="Su P."/>
            <person name="Kiefer A.F."/>
            <person name="Nichols A."/>
            <person name="Cepeda A.J."/>
            <person name="Yan W."/>
            <person name="Fan B."/>
            <person name="Jiang Y."/>
            <person name="Adhikari A."/>
            <person name="Zheng C.-J."/>
            <person name="Schuster L."/>
            <person name="Cowan T.M."/>
            <person name="Smanski M.J."/>
            <person name="Chevrette M.G."/>
            <person name="De Carvalho L.P.S."/>
            <person name="Shen B."/>
        </authorList>
    </citation>
    <scope>NUCLEOTIDE SEQUENCE [LARGE SCALE GENOMIC DNA]</scope>
    <source>
        <strain evidence="4 5">NPDC048229</strain>
    </source>
</reference>
<dbReference type="PANTHER" id="PTHR47893:SF1">
    <property type="entry name" value="REGULATORY PROTEIN PCHR"/>
    <property type="match status" value="1"/>
</dbReference>
<dbReference type="InterPro" id="IPR018060">
    <property type="entry name" value="HTH_AraC"/>
</dbReference>
<evidence type="ECO:0000256" key="1">
    <source>
        <dbReference type="ARBA" id="ARBA00023015"/>
    </source>
</evidence>
<accession>A0ABW7BV84</accession>
<evidence type="ECO:0000256" key="2">
    <source>
        <dbReference type="ARBA" id="ARBA00023163"/>
    </source>
</evidence>
<dbReference type="SUPFAM" id="SSF46689">
    <property type="entry name" value="Homeodomain-like"/>
    <property type="match status" value="1"/>
</dbReference>
<gene>
    <name evidence="4" type="ORF">ACGFYS_21120</name>
</gene>
<dbReference type="EMBL" id="JBICZW010000013">
    <property type="protein sequence ID" value="MFG3191429.1"/>
    <property type="molecule type" value="Genomic_DNA"/>
</dbReference>
<comment type="caution">
    <text evidence="4">The sequence shown here is derived from an EMBL/GenBank/DDBJ whole genome shotgun (WGS) entry which is preliminary data.</text>
</comment>